<proteinExistence type="inferred from homology"/>
<comment type="caution">
    <text evidence="4">The sequence shown here is derived from an EMBL/GenBank/DDBJ whole genome shotgun (WGS) entry which is preliminary data.</text>
</comment>
<dbReference type="OMA" id="PTHFATH"/>
<keyword evidence="5" id="KW-1185">Reference proteome</keyword>
<feature type="domain" description="Fatty acid hydroxylase" evidence="3">
    <location>
        <begin position="59"/>
        <end position="143"/>
    </location>
</feature>
<dbReference type="Gramene" id="KVI00141">
    <property type="protein sequence ID" value="KVI00141"/>
    <property type="gene ID" value="Ccrd_021634"/>
</dbReference>
<comment type="similarity">
    <text evidence="1">Belongs to the sterol desaturase family.</text>
</comment>
<keyword evidence="2" id="KW-0472">Membrane</keyword>
<reference evidence="4 5" key="1">
    <citation type="journal article" date="2016" name="Sci. Rep.">
        <title>The genome sequence of the outbreeding globe artichoke constructed de novo incorporating a phase-aware low-pass sequencing strategy of F1 progeny.</title>
        <authorList>
            <person name="Scaglione D."/>
            <person name="Reyes-Chin-Wo S."/>
            <person name="Acquadro A."/>
            <person name="Froenicke L."/>
            <person name="Portis E."/>
            <person name="Beitel C."/>
            <person name="Tirone M."/>
            <person name="Mauro R."/>
            <person name="Lo Monaco A."/>
            <person name="Mauromicale G."/>
            <person name="Faccioli P."/>
            <person name="Cattivelli L."/>
            <person name="Rieseberg L."/>
            <person name="Michelmore R."/>
            <person name="Lanteri S."/>
        </authorList>
    </citation>
    <scope>NUCLEOTIDE SEQUENCE [LARGE SCALE GENOMIC DNA]</scope>
    <source>
        <strain evidence="4">2C</strain>
    </source>
</reference>
<feature type="transmembrane region" description="Helical" evidence="2">
    <location>
        <begin position="74"/>
        <end position="94"/>
    </location>
</feature>
<keyword evidence="2" id="KW-1133">Transmembrane helix</keyword>
<dbReference type="Proteomes" id="UP000243975">
    <property type="component" value="Unassembled WGS sequence"/>
</dbReference>
<dbReference type="AlphaFoldDB" id="A0A103Y0D7"/>
<dbReference type="InterPro" id="IPR006694">
    <property type="entry name" value="Fatty_acid_hydroxylase"/>
</dbReference>
<dbReference type="Pfam" id="PF04116">
    <property type="entry name" value="FA_hydroxylase"/>
    <property type="match status" value="1"/>
</dbReference>
<sequence>MCMQMYVSMKAMPWYCALPTISEYMIENGWTRCFLRISDVGWVSYAWNVALYLAFVEFGMALNPLDGILQALPHVVVLFVVPTHFATHIGLVFLEAIWTTNIHDCIHGKRWPIMGAGYHTIHHTTCRHNYGHYTVWIDQMFGTLCNPEKEDDGKKS</sequence>
<gene>
    <name evidence="4" type="ORF">Ccrd_021634</name>
</gene>
<evidence type="ECO:0000256" key="2">
    <source>
        <dbReference type="SAM" id="Phobius"/>
    </source>
</evidence>
<accession>A0A103Y0D7</accession>
<dbReference type="EMBL" id="LEKV01003398">
    <property type="protein sequence ID" value="KVI00141.1"/>
    <property type="molecule type" value="Genomic_DNA"/>
</dbReference>
<dbReference type="STRING" id="59895.A0A103Y0D7"/>
<evidence type="ECO:0000256" key="1">
    <source>
        <dbReference type="ARBA" id="ARBA00009324"/>
    </source>
</evidence>
<evidence type="ECO:0000313" key="4">
    <source>
        <dbReference type="EMBL" id="KVI00141.1"/>
    </source>
</evidence>
<feature type="transmembrane region" description="Helical" evidence="2">
    <location>
        <begin position="42"/>
        <end position="62"/>
    </location>
</feature>
<keyword evidence="2" id="KW-0812">Transmembrane</keyword>
<dbReference type="GO" id="GO:0008610">
    <property type="term" value="P:lipid biosynthetic process"/>
    <property type="evidence" value="ECO:0007669"/>
    <property type="project" value="InterPro"/>
</dbReference>
<evidence type="ECO:0000259" key="3">
    <source>
        <dbReference type="Pfam" id="PF04116"/>
    </source>
</evidence>
<protein>
    <recommendedName>
        <fullName evidence="3">Fatty acid hydroxylase domain-containing protein</fullName>
    </recommendedName>
</protein>
<dbReference type="GO" id="GO:0016491">
    <property type="term" value="F:oxidoreductase activity"/>
    <property type="evidence" value="ECO:0007669"/>
    <property type="project" value="InterPro"/>
</dbReference>
<organism evidence="4 5">
    <name type="scientific">Cynara cardunculus var. scolymus</name>
    <name type="common">Globe artichoke</name>
    <name type="synonym">Cynara scolymus</name>
    <dbReference type="NCBI Taxonomy" id="59895"/>
    <lineage>
        <taxon>Eukaryota</taxon>
        <taxon>Viridiplantae</taxon>
        <taxon>Streptophyta</taxon>
        <taxon>Embryophyta</taxon>
        <taxon>Tracheophyta</taxon>
        <taxon>Spermatophyta</taxon>
        <taxon>Magnoliopsida</taxon>
        <taxon>eudicotyledons</taxon>
        <taxon>Gunneridae</taxon>
        <taxon>Pentapetalae</taxon>
        <taxon>asterids</taxon>
        <taxon>campanulids</taxon>
        <taxon>Asterales</taxon>
        <taxon>Asteraceae</taxon>
        <taxon>Carduoideae</taxon>
        <taxon>Cardueae</taxon>
        <taxon>Carduinae</taxon>
        <taxon>Cynara</taxon>
    </lineage>
</organism>
<evidence type="ECO:0000313" key="5">
    <source>
        <dbReference type="Proteomes" id="UP000243975"/>
    </source>
</evidence>
<name>A0A103Y0D7_CYNCS</name>
<dbReference type="GO" id="GO:0005506">
    <property type="term" value="F:iron ion binding"/>
    <property type="evidence" value="ECO:0007669"/>
    <property type="project" value="InterPro"/>
</dbReference>